<gene>
    <name evidence="1" type="ORF">CMU_003160</name>
</gene>
<dbReference type="VEuPathDB" id="CryptoDB:CMU_003160"/>
<dbReference type="AlphaFoldDB" id="B6AJU5"/>
<evidence type="ECO:0000313" key="1">
    <source>
        <dbReference type="EMBL" id="EEA08486.1"/>
    </source>
</evidence>
<dbReference type="OrthoDB" id="10289226at2759"/>
<accession>B6AJU5</accession>
<dbReference type="GeneID" id="6997989"/>
<protein>
    <submittedName>
        <fullName evidence="1">Uncharacterized protein</fullName>
    </submittedName>
</protein>
<dbReference type="EMBL" id="DS989740">
    <property type="protein sequence ID" value="EEA08486.1"/>
    <property type="molecule type" value="Genomic_DNA"/>
</dbReference>
<dbReference type="RefSeq" id="XP_002142835.1">
    <property type="nucleotide sequence ID" value="XM_002142799.1"/>
</dbReference>
<proteinExistence type="predicted"/>
<name>B6AJU5_CRYMR</name>
<dbReference type="Proteomes" id="UP000001460">
    <property type="component" value="Unassembled WGS sequence"/>
</dbReference>
<keyword evidence="2" id="KW-1185">Reference proteome</keyword>
<reference evidence="1" key="1">
    <citation type="submission" date="2008-06" db="EMBL/GenBank/DDBJ databases">
        <authorList>
            <person name="Lorenzi H."/>
            <person name="Inman J."/>
            <person name="Miller J."/>
            <person name="Schobel S."/>
            <person name="Amedeo P."/>
            <person name="Caler E.V."/>
            <person name="da Silva J."/>
        </authorList>
    </citation>
    <scope>NUCLEOTIDE SEQUENCE [LARGE SCALE GENOMIC DNA]</scope>
    <source>
        <strain evidence="1">RN66</strain>
    </source>
</reference>
<sequence>MLNKIGEKDLDQSNYRFRTLSIDNFNINYSPSKTDPPIGIFDHFIQENKYNRSITESLTYMDPILNNNKHSYEEYDISKDDHTKDILDIRSINNREFIIDESTNLRDQLITNTSDSISINHTTSTINDDSNLNIMNEVSSVLTTSSDTCTTIKWNLVWKTIENIDKQIQRKDQKYQKFRTLLYNLGNKDIESLDITKDTVSNVSLSVQISN</sequence>
<organism evidence="1 2">
    <name type="scientific">Cryptosporidium muris (strain RN66)</name>
    <dbReference type="NCBI Taxonomy" id="441375"/>
    <lineage>
        <taxon>Eukaryota</taxon>
        <taxon>Sar</taxon>
        <taxon>Alveolata</taxon>
        <taxon>Apicomplexa</taxon>
        <taxon>Conoidasida</taxon>
        <taxon>Coccidia</taxon>
        <taxon>Eucoccidiorida</taxon>
        <taxon>Eimeriorina</taxon>
        <taxon>Cryptosporidiidae</taxon>
        <taxon>Cryptosporidium</taxon>
    </lineage>
</organism>
<evidence type="ECO:0000313" key="2">
    <source>
        <dbReference type="Proteomes" id="UP000001460"/>
    </source>
</evidence>